<dbReference type="GO" id="GO:0006310">
    <property type="term" value="P:DNA recombination"/>
    <property type="evidence" value="ECO:0007669"/>
    <property type="project" value="UniProtKB-KW"/>
</dbReference>
<dbReference type="GO" id="GO:0043139">
    <property type="term" value="F:5'-3' DNA helicase activity"/>
    <property type="evidence" value="ECO:0007669"/>
    <property type="project" value="UniProtKB-EC"/>
</dbReference>
<keyword evidence="1 3" id="KW-0347">Helicase</keyword>
<accession>A0AAD9UZ43</accession>
<dbReference type="Proteomes" id="UP001249851">
    <property type="component" value="Unassembled WGS sequence"/>
</dbReference>
<keyword evidence="1" id="KW-0233">DNA recombination</keyword>
<dbReference type="GO" id="GO:0006281">
    <property type="term" value="P:DNA repair"/>
    <property type="evidence" value="ECO:0007669"/>
    <property type="project" value="UniProtKB-KW"/>
</dbReference>
<organism evidence="3 4">
    <name type="scientific">Acropora cervicornis</name>
    <name type="common">Staghorn coral</name>
    <dbReference type="NCBI Taxonomy" id="6130"/>
    <lineage>
        <taxon>Eukaryota</taxon>
        <taxon>Metazoa</taxon>
        <taxon>Cnidaria</taxon>
        <taxon>Anthozoa</taxon>
        <taxon>Hexacorallia</taxon>
        <taxon>Scleractinia</taxon>
        <taxon>Astrocoeniina</taxon>
        <taxon>Acroporidae</taxon>
        <taxon>Acropora</taxon>
    </lineage>
</organism>
<dbReference type="InterPro" id="IPR010285">
    <property type="entry name" value="DNA_helicase_pif1-like_DEAD"/>
</dbReference>
<keyword evidence="1" id="KW-0547">Nucleotide-binding</keyword>
<reference evidence="3" key="1">
    <citation type="journal article" date="2023" name="G3 (Bethesda)">
        <title>Whole genome assembly and annotation of the endangered Caribbean coral Acropora cervicornis.</title>
        <authorList>
            <person name="Selwyn J.D."/>
            <person name="Vollmer S.V."/>
        </authorList>
    </citation>
    <scope>NUCLEOTIDE SEQUENCE</scope>
    <source>
        <strain evidence="3">K2</strain>
    </source>
</reference>
<gene>
    <name evidence="3" type="ORF">P5673_023206</name>
</gene>
<dbReference type="SUPFAM" id="SSF52540">
    <property type="entry name" value="P-loop containing nucleoside triphosphate hydrolases"/>
    <property type="match status" value="1"/>
</dbReference>
<comment type="cofactor">
    <cofactor evidence="1">
        <name>Mg(2+)</name>
        <dbReference type="ChEBI" id="CHEBI:18420"/>
    </cofactor>
</comment>
<sequence>MALNAEQLAALKFVADGHNIFITGKAGVGKSRPVTSILSDCESWNMKVAVVCSSRIACSVDGRGTVSTVHSFYGLGTAEIPANMILERSTAIASLINKIRNVDIIIWDEASMSSSRILELVNLLHQSLAVDS</sequence>
<keyword evidence="1" id="KW-0234">DNA repair</keyword>
<dbReference type="Pfam" id="PF05970">
    <property type="entry name" value="PIF1"/>
    <property type="match status" value="1"/>
</dbReference>
<evidence type="ECO:0000313" key="4">
    <source>
        <dbReference type="Proteomes" id="UP001249851"/>
    </source>
</evidence>
<keyword evidence="4" id="KW-1185">Reference proteome</keyword>
<dbReference type="EMBL" id="JARQWQ010000064">
    <property type="protein sequence ID" value="KAK2555226.1"/>
    <property type="molecule type" value="Genomic_DNA"/>
</dbReference>
<protein>
    <recommendedName>
        <fullName evidence="1">ATP-dependent DNA helicase</fullName>
        <ecNumber evidence="1">5.6.2.3</ecNumber>
    </recommendedName>
</protein>
<keyword evidence="1" id="KW-0067">ATP-binding</keyword>
<proteinExistence type="inferred from homology"/>
<feature type="domain" description="DNA helicase Pif1-like DEAD-box helicase" evidence="2">
    <location>
        <begin position="3"/>
        <end position="121"/>
    </location>
</feature>
<keyword evidence="1" id="KW-0227">DNA damage</keyword>
<name>A0AAD9UZ43_ACRCE</name>
<dbReference type="AlphaFoldDB" id="A0AAD9UZ43"/>
<dbReference type="EC" id="5.6.2.3" evidence="1"/>
<comment type="caution">
    <text evidence="3">The sequence shown here is derived from an EMBL/GenBank/DDBJ whole genome shotgun (WGS) entry which is preliminary data.</text>
</comment>
<comment type="catalytic activity">
    <reaction evidence="1">
        <text>ATP + H2O = ADP + phosphate + H(+)</text>
        <dbReference type="Rhea" id="RHEA:13065"/>
        <dbReference type="ChEBI" id="CHEBI:15377"/>
        <dbReference type="ChEBI" id="CHEBI:15378"/>
        <dbReference type="ChEBI" id="CHEBI:30616"/>
        <dbReference type="ChEBI" id="CHEBI:43474"/>
        <dbReference type="ChEBI" id="CHEBI:456216"/>
        <dbReference type="EC" id="5.6.2.3"/>
    </reaction>
</comment>
<keyword evidence="1" id="KW-0378">Hydrolase</keyword>
<dbReference type="Gene3D" id="3.40.50.300">
    <property type="entry name" value="P-loop containing nucleotide triphosphate hydrolases"/>
    <property type="match status" value="1"/>
</dbReference>
<dbReference type="InterPro" id="IPR027417">
    <property type="entry name" value="P-loop_NTPase"/>
</dbReference>
<reference evidence="3" key="2">
    <citation type="journal article" date="2023" name="Science">
        <title>Genomic signatures of disease resistance in endangered staghorn corals.</title>
        <authorList>
            <person name="Vollmer S.V."/>
            <person name="Selwyn J.D."/>
            <person name="Despard B.A."/>
            <person name="Roesel C.L."/>
        </authorList>
    </citation>
    <scope>NUCLEOTIDE SEQUENCE</scope>
    <source>
        <strain evidence="3">K2</strain>
    </source>
</reference>
<dbReference type="GO" id="GO:0000723">
    <property type="term" value="P:telomere maintenance"/>
    <property type="evidence" value="ECO:0007669"/>
    <property type="project" value="InterPro"/>
</dbReference>
<evidence type="ECO:0000259" key="2">
    <source>
        <dbReference type="Pfam" id="PF05970"/>
    </source>
</evidence>
<comment type="similarity">
    <text evidence="1">Belongs to the helicase family.</text>
</comment>
<dbReference type="GO" id="GO:0016787">
    <property type="term" value="F:hydrolase activity"/>
    <property type="evidence" value="ECO:0007669"/>
    <property type="project" value="UniProtKB-KW"/>
</dbReference>
<dbReference type="GO" id="GO:0005524">
    <property type="term" value="F:ATP binding"/>
    <property type="evidence" value="ECO:0007669"/>
    <property type="project" value="UniProtKB-KW"/>
</dbReference>
<evidence type="ECO:0000256" key="1">
    <source>
        <dbReference type="RuleBase" id="RU363044"/>
    </source>
</evidence>
<evidence type="ECO:0000313" key="3">
    <source>
        <dbReference type="EMBL" id="KAK2555226.1"/>
    </source>
</evidence>